<feature type="region of interest" description="Disordered" evidence="1">
    <location>
        <begin position="165"/>
        <end position="195"/>
    </location>
</feature>
<feature type="compositionally biased region" description="Polar residues" evidence="1">
    <location>
        <begin position="186"/>
        <end position="195"/>
    </location>
</feature>
<name>A0A1B6MG62_9HEMI</name>
<sequence length="195" mass="21887">MAYEIYSRKDKPLLMLQSVRRMHRLAPKDPSVHACVIQLSLRYREWLAQDRLPPPCREVLAYGMEPITGDRSPETINQQFLDKHTNYLPAVFQGARMMYLLDSSSQATAIKLATDLDPPMSWVTIPTCTAVLNSLRKGEFGDCGDTASEYMIRCHQRFPLALAFNPSPPPSTPSPSPAHWGHSGVLDSQENCLSN</sequence>
<feature type="compositionally biased region" description="Pro residues" evidence="1">
    <location>
        <begin position="166"/>
        <end position="176"/>
    </location>
</feature>
<dbReference type="AlphaFoldDB" id="A0A1B6MG62"/>
<evidence type="ECO:0000256" key="1">
    <source>
        <dbReference type="SAM" id="MobiDB-lite"/>
    </source>
</evidence>
<protein>
    <submittedName>
        <fullName evidence="2">Uncharacterized protein</fullName>
    </submittedName>
</protein>
<dbReference type="EMBL" id="GEBQ01005039">
    <property type="protein sequence ID" value="JAT34938.1"/>
    <property type="molecule type" value="Transcribed_RNA"/>
</dbReference>
<dbReference type="Gene3D" id="1.25.40.1010">
    <property type="match status" value="1"/>
</dbReference>
<gene>
    <name evidence="2" type="ORF">g.21549</name>
</gene>
<organism evidence="2">
    <name type="scientific">Graphocephala atropunctata</name>
    <dbReference type="NCBI Taxonomy" id="36148"/>
    <lineage>
        <taxon>Eukaryota</taxon>
        <taxon>Metazoa</taxon>
        <taxon>Ecdysozoa</taxon>
        <taxon>Arthropoda</taxon>
        <taxon>Hexapoda</taxon>
        <taxon>Insecta</taxon>
        <taxon>Pterygota</taxon>
        <taxon>Neoptera</taxon>
        <taxon>Paraneoptera</taxon>
        <taxon>Hemiptera</taxon>
        <taxon>Auchenorrhyncha</taxon>
        <taxon>Membracoidea</taxon>
        <taxon>Cicadellidae</taxon>
        <taxon>Cicadellinae</taxon>
        <taxon>Cicadellini</taxon>
        <taxon>Graphocephala</taxon>
    </lineage>
</organism>
<reference evidence="2" key="1">
    <citation type="submission" date="2015-11" db="EMBL/GenBank/DDBJ databases">
        <title>De novo transcriptome assembly of four potential Pierce s Disease insect vectors from Arizona vineyards.</title>
        <authorList>
            <person name="Tassone E.E."/>
        </authorList>
    </citation>
    <scope>NUCLEOTIDE SEQUENCE</scope>
</reference>
<accession>A0A1B6MG62</accession>
<proteinExistence type="predicted"/>
<evidence type="ECO:0000313" key="2">
    <source>
        <dbReference type="EMBL" id="JAT34938.1"/>
    </source>
</evidence>